<evidence type="ECO:0000256" key="1">
    <source>
        <dbReference type="ARBA" id="ARBA00022723"/>
    </source>
</evidence>
<dbReference type="AlphaFoldDB" id="A0AAD2FZL4"/>
<dbReference type="InterPro" id="IPR013083">
    <property type="entry name" value="Znf_RING/FYVE/PHD"/>
</dbReference>
<keyword evidence="7" id="KW-0732">Signal</keyword>
<keyword evidence="6" id="KW-0812">Transmembrane</keyword>
<evidence type="ECO:0000256" key="7">
    <source>
        <dbReference type="SAM" id="SignalP"/>
    </source>
</evidence>
<dbReference type="PANTHER" id="PTHR14155:SF627">
    <property type="entry name" value="OS06G0192800 PROTEIN"/>
    <property type="match status" value="1"/>
</dbReference>
<organism evidence="9 10">
    <name type="scientific">Cylindrotheca closterium</name>
    <dbReference type="NCBI Taxonomy" id="2856"/>
    <lineage>
        <taxon>Eukaryota</taxon>
        <taxon>Sar</taxon>
        <taxon>Stramenopiles</taxon>
        <taxon>Ochrophyta</taxon>
        <taxon>Bacillariophyta</taxon>
        <taxon>Bacillariophyceae</taxon>
        <taxon>Bacillariophycidae</taxon>
        <taxon>Bacillariales</taxon>
        <taxon>Bacillariaceae</taxon>
        <taxon>Cylindrotheca</taxon>
    </lineage>
</organism>
<dbReference type="Proteomes" id="UP001295423">
    <property type="component" value="Unassembled WGS sequence"/>
</dbReference>
<feature type="compositionally biased region" description="Basic residues" evidence="5">
    <location>
        <begin position="150"/>
        <end position="161"/>
    </location>
</feature>
<feature type="compositionally biased region" description="Polar residues" evidence="5">
    <location>
        <begin position="64"/>
        <end position="82"/>
    </location>
</feature>
<protein>
    <recommendedName>
        <fullName evidence="8">RING-type domain-containing protein</fullName>
    </recommendedName>
</protein>
<accession>A0AAD2FZL4</accession>
<proteinExistence type="predicted"/>
<dbReference type="Pfam" id="PF13639">
    <property type="entry name" value="zf-RING_2"/>
    <property type="match status" value="1"/>
</dbReference>
<keyword evidence="2 4" id="KW-0863">Zinc-finger</keyword>
<evidence type="ECO:0000256" key="2">
    <source>
        <dbReference type="ARBA" id="ARBA00022771"/>
    </source>
</evidence>
<evidence type="ECO:0000259" key="8">
    <source>
        <dbReference type="PROSITE" id="PS50089"/>
    </source>
</evidence>
<keyword evidence="1" id="KW-0479">Metal-binding</keyword>
<dbReference type="SMART" id="SM00184">
    <property type="entry name" value="RING"/>
    <property type="match status" value="1"/>
</dbReference>
<name>A0AAD2FZL4_9STRA</name>
<evidence type="ECO:0000256" key="5">
    <source>
        <dbReference type="SAM" id="MobiDB-lite"/>
    </source>
</evidence>
<evidence type="ECO:0000313" key="9">
    <source>
        <dbReference type="EMBL" id="CAJ1956877.1"/>
    </source>
</evidence>
<keyword evidence="6" id="KW-1133">Transmembrane helix</keyword>
<dbReference type="PANTHER" id="PTHR14155">
    <property type="entry name" value="RING FINGER DOMAIN-CONTAINING"/>
    <property type="match status" value="1"/>
</dbReference>
<keyword evidence="6" id="KW-0472">Membrane</keyword>
<evidence type="ECO:0000256" key="3">
    <source>
        <dbReference type="ARBA" id="ARBA00022833"/>
    </source>
</evidence>
<feature type="region of interest" description="Disordered" evidence="5">
    <location>
        <begin position="149"/>
        <end position="181"/>
    </location>
</feature>
<evidence type="ECO:0000313" key="10">
    <source>
        <dbReference type="Proteomes" id="UP001295423"/>
    </source>
</evidence>
<feature type="compositionally biased region" description="Acidic residues" evidence="5">
    <location>
        <begin position="87"/>
        <end position="104"/>
    </location>
</feature>
<reference evidence="9" key="1">
    <citation type="submission" date="2023-08" db="EMBL/GenBank/DDBJ databases">
        <authorList>
            <person name="Audoor S."/>
            <person name="Bilcke G."/>
        </authorList>
    </citation>
    <scope>NUCLEOTIDE SEQUENCE</scope>
</reference>
<keyword evidence="10" id="KW-1185">Reference proteome</keyword>
<dbReference type="GO" id="GO:0008270">
    <property type="term" value="F:zinc ion binding"/>
    <property type="evidence" value="ECO:0007669"/>
    <property type="project" value="UniProtKB-KW"/>
</dbReference>
<dbReference type="Gene3D" id="3.30.40.10">
    <property type="entry name" value="Zinc/RING finger domain, C3HC4 (zinc finger)"/>
    <property type="match status" value="1"/>
</dbReference>
<dbReference type="InterPro" id="IPR053238">
    <property type="entry name" value="RING-H2_zinc_finger"/>
</dbReference>
<feature type="transmembrane region" description="Helical" evidence="6">
    <location>
        <begin position="113"/>
        <end position="134"/>
    </location>
</feature>
<keyword evidence="3" id="KW-0862">Zinc</keyword>
<comment type="caution">
    <text evidence="9">The sequence shown here is derived from an EMBL/GenBank/DDBJ whole genome shotgun (WGS) entry which is preliminary data.</text>
</comment>
<dbReference type="EMBL" id="CAKOGP040001925">
    <property type="protein sequence ID" value="CAJ1956877.1"/>
    <property type="molecule type" value="Genomic_DNA"/>
</dbReference>
<evidence type="ECO:0000256" key="6">
    <source>
        <dbReference type="SAM" id="Phobius"/>
    </source>
</evidence>
<sequence length="298" mass="33306">MAPFMVACFLLFSVICLTAVKAQNNDIQSPSSSPSSSPTFPVPTLAGPTPGPISMIIPNTASNSSSPITIAPSLSPSVTPTSKNTDKEDDDDDDGNGDNNGYEEETEDGAIKFLRFIFSSIGVIFVLISILIAIRNRIQGRDLREARRRMAERRRRRRQRRNNPGSAPPIPPQPPTEEDEQARYEKIVSTFYFQTVLKDKSNITADSFMEEGDQEDEVEEEKDAFVLAEFFPWRKTASKDECCICLECYVPGESICVAISEECDHVFHEECIVEWLKTHNECPLCRVKLLSAEVSDNE</sequence>
<dbReference type="PROSITE" id="PS50089">
    <property type="entry name" value="ZF_RING_2"/>
    <property type="match status" value="1"/>
</dbReference>
<gene>
    <name evidence="9" type="ORF">CYCCA115_LOCUS16440</name>
</gene>
<feature type="region of interest" description="Disordered" evidence="5">
    <location>
        <begin position="25"/>
        <end position="45"/>
    </location>
</feature>
<feature type="compositionally biased region" description="Pro residues" evidence="5">
    <location>
        <begin position="166"/>
        <end position="175"/>
    </location>
</feature>
<dbReference type="SUPFAM" id="SSF57850">
    <property type="entry name" value="RING/U-box"/>
    <property type="match status" value="1"/>
</dbReference>
<feature type="region of interest" description="Disordered" evidence="5">
    <location>
        <begin position="64"/>
        <end position="104"/>
    </location>
</feature>
<feature type="compositionally biased region" description="Low complexity" evidence="5">
    <location>
        <begin position="29"/>
        <end position="38"/>
    </location>
</feature>
<feature type="signal peptide" evidence="7">
    <location>
        <begin position="1"/>
        <end position="22"/>
    </location>
</feature>
<feature type="domain" description="RING-type" evidence="8">
    <location>
        <begin position="242"/>
        <end position="286"/>
    </location>
</feature>
<feature type="chain" id="PRO_5042086159" description="RING-type domain-containing protein" evidence="7">
    <location>
        <begin position="23"/>
        <end position="298"/>
    </location>
</feature>
<evidence type="ECO:0000256" key="4">
    <source>
        <dbReference type="PROSITE-ProRule" id="PRU00175"/>
    </source>
</evidence>
<dbReference type="InterPro" id="IPR001841">
    <property type="entry name" value="Znf_RING"/>
</dbReference>